<dbReference type="AlphaFoldDB" id="A0A316GMS3"/>
<reference evidence="1 2" key="1">
    <citation type="submission" date="2018-05" db="EMBL/GenBank/DDBJ databases">
        <title>Genomic Encyclopedia of Type Strains, Phase IV (KMG-IV): sequencing the most valuable type-strain genomes for metagenomic binning, comparative biology and taxonomic classification.</title>
        <authorList>
            <person name="Goeker M."/>
        </authorList>
    </citation>
    <scope>NUCLEOTIDE SEQUENCE [LARGE SCALE GENOMIC DNA]</scope>
    <source>
        <strain evidence="1 2">DSM 16097</strain>
    </source>
</reference>
<comment type="caution">
    <text evidence="1">The sequence shown here is derived from an EMBL/GenBank/DDBJ whole genome shotgun (WGS) entry which is preliminary data.</text>
</comment>
<dbReference type="EMBL" id="QGGW01000001">
    <property type="protein sequence ID" value="PWK62447.1"/>
    <property type="molecule type" value="Genomic_DNA"/>
</dbReference>
<proteinExistence type="predicted"/>
<keyword evidence="2" id="KW-1185">Reference proteome</keyword>
<organism evidence="1 2">
    <name type="scientific">Roseicyclus mahoneyensis</name>
    <dbReference type="NCBI Taxonomy" id="164332"/>
    <lineage>
        <taxon>Bacteria</taxon>
        <taxon>Pseudomonadati</taxon>
        <taxon>Pseudomonadota</taxon>
        <taxon>Alphaproteobacteria</taxon>
        <taxon>Rhodobacterales</taxon>
        <taxon>Roseobacteraceae</taxon>
        <taxon>Roseicyclus</taxon>
    </lineage>
</organism>
<protein>
    <submittedName>
        <fullName evidence="1">Uncharacterized protein</fullName>
    </submittedName>
</protein>
<sequence>MRRGANLGATVLRTRRRALDPMRAYDALPADLRFWLQDAARPWSPVTCLRLWRRVMAEEGCPARARARLDRIEAATLARDHLRDPGLA</sequence>
<dbReference type="RefSeq" id="WP_245904188.1">
    <property type="nucleotide sequence ID" value="NZ_QGGW01000001.1"/>
</dbReference>
<evidence type="ECO:0000313" key="1">
    <source>
        <dbReference type="EMBL" id="PWK62447.1"/>
    </source>
</evidence>
<name>A0A316GMS3_9RHOB</name>
<evidence type="ECO:0000313" key="2">
    <source>
        <dbReference type="Proteomes" id="UP000245708"/>
    </source>
</evidence>
<dbReference type="Proteomes" id="UP000245708">
    <property type="component" value="Unassembled WGS sequence"/>
</dbReference>
<dbReference type="Pfam" id="PF20135">
    <property type="entry name" value="DUF6525"/>
    <property type="match status" value="1"/>
</dbReference>
<gene>
    <name evidence="1" type="ORF">C7455_101474</name>
</gene>
<accession>A0A316GMS3</accession>
<dbReference type="InterPro" id="IPR045386">
    <property type="entry name" value="DUF6525"/>
</dbReference>